<keyword evidence="2" id="KW-1185">Reference proteome</keyword>
<evidence type="ECO:0000313" key="1">
    <source>
        <dbReference type="EMBL" id="VVC44026.1"/>
    </source>
</evidence>
<gene>
    <name evidence="1" type="ORF">CINCED_3A023765</name>
</gene>
<dbReference type="AlphaFoldDB" id="A0A5E4NNB2"/>
<evidence type="ECO:0000313" key="2">
    <source>
        <dbReference type="Proteomes" id="UP000325440"/>
    </source>
</evidence>
<accession>A0A5E4NNB2</accession>
<dbReference type="EMBL" id="CABPRJ010002374">
    <property type="protein sequence ID" value="VVC44026.1"/>
    <property type="molecule type" value="Genomic_DNA"/>
</dbReference>
<proteinExistence type="predicted"/>
<reference evidence="1 2" key="1">
    <citation type="submission" date="2019-08" db="EMBL/GenBank/DDBJ databases">
        <authorList>
            <person name="Alioto T."/>
            <person name="Alioto T."/>
            <person name="Gomez Garrido J."/>
        </authorList>
    </citation>
    <scope>NUCLEOTIDE SEQUENCE [LARGE SCALE GENOMIC DNA]</scope>
</reference>
<protein>
    <submittedName>
        <fullName evidence="1">Uncharacterized protein</fullName>
    </submittedName>
</protein>
<organism evidence="1 2">
    <name type="scientific">Cinara cedri</name>
    <dbReference type="NCBI Taxonomy" id="506608"/>
    <lineage>
        <taxon>Eukaryota</taxon>
        <taxon>Metazoa</taxon>
        <taxon>Ecdysozoa</taxon>
        <taxon>Arthropoda</taxon>
        <taxon>Hexapoda</taxon>
        <taxon>Insecta</taxon>
        <taxon>Pterygota</taxon>
        <taxon>Neoptera</taxon>
        <taxon>Paraneoptera</taxon>
        <taxon>Hemiptera</taxon>
        <taxon>Sternorrhyncha</taxon>
        <taxon>Aphidomorpha</taxon>
        <taxon>Aphidoidea</taxon>
        <taxon>Aphididae</taxon>
        <taxon>Lachninae</taxon>
        <taxon>Cinara</taxon>
    </lineage>
</organism>
<name>A0A5E4NNB2_9HEMI</name>
<dbReference type="Proteomes" id="UP000325440">
    <property type="component" value="Unassembled WGS sequence"/>
</dbReference>
<sequence length="70" mass="7839">MPAQTQLSTDCCPYVTTRRVTPDPLEQRCSTNGRVKIQLAFIGTTVRQDGNVHRSVVYAPPIRTAEFTNM</sequence>